<proteinExistence type="predicted"/>
<dbReference type="PATRIC" id="fig|1681.53.peg.18"/>
<keyword evidence="1" id="KW-0812">Transmembrane</keyword>
<organism evidence="2 3">
    <name type="scientific">Bifidobacterium bifidum</name>
    <dbReference type="NCBI Taxonomy" id="1681"/>
    <lineage>
        <taxon>Bacteria</taxon>
        <taxon>Bacillati</taxon>
        <taxon>Actinomycetota</taxon>
        <taxon>Actinomycetes</taxon>
        <taxon>Bifidobacteriales</taxon>
        <taxon>Bifidobacteriaceae</taxon>
        <taxon>Bifidobacterium</taxon>
    </lineage>
</organism>
<evidence type="ECO:0000313" key="2">
    <source>
        <dbReference type="EMBL" id="KWZ83129.1"/>
    </source>
</evidence>
<dbReference type="AlphaFoldDB" id="A0A133KU11"/>
<evidence type="ECO:0000256" key="1">
    <source>
        <dbReference type="SAM" id="Phobius"/>
    </source>
</evidence>
<dbReference type="EMBL" id="LRPO01000001">
    <property type="protein sequence ID" value="KWZ83129.1"/>
    <property type="molecule type" value="Genomic_DNA"/>
</dbReference>
<name>A0A133KU11_BIFBI</name>
<comment type="caution">
    <text evidence="2">The sequence shown here is derived from an EMBL/GenBank/DDBJ whole genome shotgun (WGS) entry which is preliminary data.</text>
</comment>
<gene>
    <name evidence="2" type="ORF">HMPREF3196_00018</name>
</gene>
<dbReference type="Proteomes" id="UP000070092">
    <property type="component" value="Unassembled WGS sequence"/>
</dbReference>
<keyword evidence="1" id="KW-0472">Membrane</keyword>
<sequence>MATCSTALVSDKYEPRDSVNSLTAFALISGVYLVPFAMVPSSPIELGEIRNKNQFISAHEIVCSDARSGSGLTPASPT</sequence>
<evidence type="ECO:0000313" key="3">
    <source>
        <dbReference type="Proteomes" id="UP000070092"/>
    </source>
</evidence>
<keyword evidence="1" id="KW-1133">Transmembrane helix</keyword>
<feature type="transmembrane region" description="Helical" evidence="1">
    <location>
        <begin position="22"/>
        <end position="40"/>
    </location>
</feature>
<reference evidence="2 3" key="1">
    <citation type="submission" date="2016-01" db="EMBL/GenBank/DDBJ databases">
        <authorList>
            <person name="Oliw E.H."/>
        </authorList>
    </citation>
    <scope>NUCLEOTIDE SEQUENCE [LARGE SCALE GENOMIC DNA]</scope>
    <source>
        <strain evidence="2 3">MJR8628B</strain>
    </source>
</reference>
<protein>
    <submittedName>
        <fullName evidence="2">Uncharacterized protein</fullName>
    </submittedName>
</protein>
<accession>A0A133KU11</accession>